<comment type="similarity">
    <text evidence="1">Belongs to the NAD(P)-dependent epimerase/dehydratase family.</text>
</comment>
<evidence type="ECO:0000256" key="1">
    <source>
        <dbReference type="ARBA" id="ARBA00007637"/>
    </source>
</evidence>
<feature type="domain" description="NAD-dependent epimerase/dehydratase" evidence="2">
    <location>
        <begin position="13"/>
        <end position="253"/>
    </location>
</feature>
<dbReference type="Gene3D" id="3.40.50.720">
    <property type="entry name" value="NAD(P)-binding Rossmann-like Domain"/>
    <property type="match status" value="1"/>
</dbReference>
<dbReference type="EMBL" id="MFBJ01000033">
    <property type="protein sequence ID" value="OGD96107.1"/>
    <property type="molecule type" value="Genomic_DNA"/>
</dbReference>
<accession>A0A1F5GWF4</accession>
<dbReference type="SUPFAM" id="SSF51735">
    <property type="entry name" value="NAD(P)-binding Rossmann-fold domains"/>
    <property type="match status" value="1"/>
</dbReference>
<gene>
    <name evidence="3" type="ORF">A3F02_00350</name>
</gene>
<sequence>MESAKFAITNKRILIIGGLGLIGSTIARYCLEQGAQVTIADNRSPEYGANDFNLSDLAGKFTLIIGDIRDSNFINSIVPEHDFIFNFAAQISHNIGIENPILDNQLNCIGHINLLMACKNYNPKAKIIYPGSRLQYGRIRHLPVAEDHPREPLSIYAIHKNTAEQYYQTFFHHYGIRSTCFRITNPYGPRSQMKTSAYSLINWFIRLIMDNQVIKIYGTGEQIRDYIYIDDLIEGLVLTAINDQSDGQVYNIGSGAPTKFIDMASIVMEVAGRGKIENVPWPKNYDHFETGDFYADISRIKNHVNWQPRTSLREGIEKTFQYYEKFKQYYW</sequence>
<dbReference type="InterPro" id="IPR036291">
    <property type="entry name" value="NAD(P)-bd_dom_sf"/>
</dbReference>
<organism evidence="3 4">
    <name type="scientific">Candidatus Curtissbacteria bacterium RIFCSPHIGHO2_12_FULL_38_9b</name>
    <dbReference type="NCBI Taxonomy" id="1797720"/>
    <lineage>
        <taxon>Bacteria</taxon>
        <taxon>Candidatus Curtissiibacteriota</taxon>
    </lineage>
</organism>
<dbReference type="PRINTS" id="PR01713">
    <property type="entry name" value="NUCEPIMERASE"/>
</dbReference>
<dbReference type="PANTHER" id="PTHR43000">
    <property type="entry name" value="DTDP-D-GLUCOSE 4,6-DEHYDRATASE-RELATED"/>
    <property type="match status" value="1"/>
</dbReference>
<comment type="caution">
    <text evidence="3">The sequence shown here is derived from an EMBL/GenBank/DDBJ whole genome shotgun (WGS) entry which is preliminary data.</text>
</comment>
<dbReference type="AlphaFoldDB" id="A0A1F5GWF4"/>
<proteinExistence type="inferred from homology"/>
<evidence type="ECO:0000313" key="4">
    <source>
        <dbReference type="Proteomes" id="UP000176666"/>
    </source>
</evidence>
<name>A0A1F5GWF4_9BACT</name>
<evidence type="ECO:0000313" key="3">
    <source>
        <dbReference type="EMBL" id="OGD96107.1"/>
    </source>
</evidence>
<dbReference type="Pfam" id="PF01370">
    <property type="entry name" value="Epimerase"/>
    <property type="match status" value="1"/>
</dbReference>
<reference evidence="3 4" key="1">
    <citation type="journal article" date="2016" name="Nat. Commun.">
        <title>Thousands of microbial genomes shed light on interconnected biogeochemical processes in an aquifer system.</title>
        <authorList>
            <person name="Anantharaman K."/>
            <person name="Brown C.T."/>
            <person name="Hug L.A."/>
            <person name="Sharon I."/>
            <person name="Castelle C.J."/>
            <person name="Probst A.J."/>
            <person name="Thomas B.C."/>
            <person name="Singh A."/>
            <person name="Wilkins M.J."/>
            <person name="Karaoz U."/>
            <person name="Brodie E.L."/>
            <person name="Williams K.H."/>
            <person name="Hubbard S.S."/>
            <person name="Banfield J.F."/>
        </authorList>
    </citation>
    <scope>NUCLEOTIDE SEQUENCE [LARGE SCALE GENOMIC DNA]</scope>
</reference>
<dbReference type="InterPro" id="IPR001509">
    <property type="entry name" value="Epimerase_deHydtase"/>
</dbReference>
<dbReference type="Proteomes" id="UP000176666">
    <property type="component" value="Unassembled WGS sequence"/>
</dbReference>
<evidence type="ECO:0000259" key="2">
    <source>
        <dbReference type="Pfam" id="PF01370"/>
    </source>
</evidence>
<protein>
    <recommendedName>
        <fullName evidence="2">NAD-dependent epimerase/dehydratase domain-containing protein</fullName>
    </recommendedName>
</protein>